<evidence type="ECO:0000313" key="3">
    <source>
        <dbReference type="Proteomes" id="UP001327560"/>
    </source>
</evidence>
<evidence type="ECO:0000256" key="1">
    <source>
        <dbReference type="SAM" id="MobiDB-lite"/>
    </source>
</evidence>
<keyword evidence="3" id="KW-1185">Reference proteome</keyword>
<feature type="region of interest" description="Disordered" evidence="1">
    <location>
        <begin position="46"/>
        <end position="101"/>
    </location>
</feature>
<organism evidence="2 3">
    <name type="scientific">Canna indica</name>
    <name type="common">Indian-shot</name>
    <dbReference type="NCBI Taxonomy" id="4628"/>
    <lineage>
        <taxon>Eukaryota</taxon>
        <taxon>Viridiplantae</taxon>
        <taxon>Streptophyta</taxon>
        <taxon>Embryophyta</taxon>
        <taxon>Tracheophyta</taxon>
        <taxon>Spermatophyta</taxon>
        <taxon>Magnoliopsida</taxon>
        <taxon>Liliopsida</taxon>
        <taxon>Zingiberales</taxon>
        <taxon>Cannaceae</taxon>
        <taxon>Canna</taxon>
    </lineage>
</organism>
<proteinExistence type="predicted"/>
<dbReference type="Proteomes" id="UP001327560">
    <property type="component" value="Chromosome 3"/>
</dbReference>
<protein>
    <submittedName>
        <fullName evidence="2">Uncharacterized protein</fullName>
    </submittedName>
</protein>
<sequence length="101" mass="10893">MEGLLPFLYKAIVNYVQAASSATSYMRLPSRGSDSGRLSSSEAGRFFSSSAASTQPSLASPLSPRRRITTEPGCVSLFDDHNDVDRGQRLGLDPRGKLNIT</sequence>
<accession>A0AAQ3Q8V1</accession>
<dbReference type="AlphaFoldDB" id="A0AAQ3Q8V1"/>
<feature type="compositionally biased region" description="Basic and acidic residues" evidence="1">
    <location>
        <begin position="78"/>
        <end position="101"/>
    </location>
</feature>
<name>A0AAQ3Q8V1_9LILI</name>
<gene>
    <name evidence="2" type="ORF">Cni_G09419</name>
</gene>
<evidence type="ECO:0000313" key="2">
    <source>
        <dbReference type="EMBL" id="WOL00706.1"/>
    </source>
</evidence>
<dbReference type="EMBL" id="CP136892">
    <property type="protein sequence ID" value="WOL00706.1"/>
    <property type="molecule type" value="Genomic_DNA"/>
</dbReference>
<reference evidence="2 3" key="1">
    <citation type="submission" date="2023-10" db="EMBL/GenBank/DDBJ databases">
        <title>Chromosome-scale genome assembly provides insights into flower coloration mechanisms of Canna indica.</title>
        <authorList>
            <person name="Li C."/>
        </authorList>
    </citation>
    <scope>NUCLEOTIDE SEQUENCE [LARGE SCALE GENOMIC DNA]</scope>
    <source>
        <tissue evidence="2">Flower</tissue>
    </source>
</reference>